<dbReference type="InterPro" id="IPR008974">
    <property type="entry name" value="TRAF-like"/>
</dbReference>
<evidence type="ECO:0000259" key="9">
    <source>
        <dbReference type="PROSITE" id="PS50144"/>
    </source>
</evidence>
<sequence length="1139" mass="126491">MEGVTTGEGVAIQSSDPLKGEYTWEIPNFSERPAKIFSDVFEVGGFSWQLLCFPKGNKPGQLSLFLAVPDIDEQPVNWQRSASFKLSVLSALGPQHNAVKETQHTFQGMENDWGFNNFISRAELENAARGLLNEDTIRVKVEIEVRVPEDFSYDSRKETGYVGLKNQGATCYMNSLLQTLYNINQFRKAVYHMPTSEDDEPSSSMPLALQSLQFTDGPVSTKDLTRSFGWDTNDAFQQHDVQELNRILCDRLEEKMKGTRVEGTISKLFEGHTLNYIDCINVDYKSTRRESFMDLQLDVKGCKNVYDSFDRYCEVETLEGENQYVAEGHGLQDARKGVLFDGFPAVLQLQLKRFEYDFMKDQMVKINDRYEFPEELDLDAEGGRYLAPGAPRGARNRYRLLAVLVHSGGLHGGHYYAFVRPDGARWLKFDDERVETSSADKAVRDNFGGSGAEEAPGALSPPPLRPTFARFANAYMLVYVRESEWDSVMCAVTRDDIPAHVCARLAAEQAEKERRRREKAEAHLYTLVRVATDADLGAQIGRTRFFDLLDHEAPGVATFKIAKKAPFSALQARVAERLGVPAERQRFWRWAPRQNGTYRPSAPLDIASPDAPISSLRDGRRDARPGTLSAVNLLLEPASDALLFFKRYDPATAELRYAGRAFVHRQSRIGELHELMRELAQLPADEPLEVYEEIKFEPTLMVDVKRPNLTVAQSELDDGDILIFQSARAEREAEPGARTAPEFLATVRNRVRVAFKPLHEPADEEGEGGGQQAEGVEDAQAAETTEKADGTEATDTTGAPTQTPNPPTHPSLPPGVHVLDLRNDMPYDEVSGALAARLGLDHPLKLALRGQNPYSGLPHSLAQRYHASATLEDMLRGGSRGAGAGAPGADPGALAGLPVLFYEMLDLPLPEHERVGTLQEAAQTSLRVPLDASVAELLEALRGALPAGTLPAEPDGAPAPLRLMEVYQWRIWQLFDPGERVRHVLDGAVWHLRAEVVPPDQRDLATDPEALHVHVLQMSDDAQSRAMAIADPLVMRVREGETVAELGERVRAALGVPPEEFAKWKPVLCPPLAAPEPLEPGDVVAARIPRADLQRLHGHHDRACVGWAHENKNPRKTHAHLNRSSGAWHGQERALRIKA</sequence>
<evidence type="ECO:0000256" key="7">
    <source>
        <dbReference type="ARBA" id="ARBA00022807"/>
    </source>
</evidence>
<dbReference type="InterPro" id="IPR038765">
    <property type="entry name" value="Papain-like_cys_pep_sf"/>
</dbReference>
<keyword evidence="12" id="KW-1185">Reference proteome</keyword>
<dbReference type="PROSITE" id="PS50235">
    <property type="entry name" value="USP_3"/>
    <property type="match status" value="1"/>
</dbReference>
<evidence type="ECO:0000256" key="5">
    <source>
        <dbReference type="ARBA" id="ARBA00022786"/>
    </source>
</evidence>
<comment type="caution">
    <text evidence="11">The sequence shown here is derived from an EMBL/GenBank/DDBJ whole genome shotgun (WGS) entry which is preliminary data.</text>
</comment>
<dbReference type="Pfam" id="PF12436">
    <property type="entry name" value="USP7_ICP0_bdg"/>
    <property type="match status" value="1"/>
</dbReference>
<dbReference type="SUPFAM" id="SSF49599">
    <property type="entry name" value="TRAF domain-like"/>
    <property type="match status" value="1"/>
</dbReference>
<feature type="region of interest" description="Disordered" evidence="8">
    <location>
        <begin position="1114"/>
        <end position="1133"/>
    </location>
</feature>
<feature type="compositionally biased region" description="Pro residues" evidence="8">
    <location>
        <begin position="803"/>
        <end position="813"/>
    </location>
</feature>
<dbReference type="Pfam" id="PF14533">
    <property type="entry name" value="USP7_C2"/>
    <property type="match status" value="1"/>
</dbReference>
<dbReference type="Pfam" id="PF00443">
    <property type="entry name" value="UCH"/>
    <property type="match status" value="1"/>
</dbReference>
<dbReference type="InterPro" id="IPR001394">
    <property type="entry name" value="Peptidase_C19_UCH"/>
</dbReference>
<dbReference type="GO" id="GO:0004843">
    <property type="term" value="F:cysteine-type deubiquitinase activity"/>
    <property type="evidence" value="ECO:0007669"/>
    <property type="project" value="UniProtKB-EC"/>
</dbReference>
<gene>
    <name evidence="11" type="ORF">QBZ16_005381</name>
</gene>
<dbReference type="CDD" id="cd02659">
    <property type="entry name" value="peptidase_C19C"/>
    <property type="match status" value="1"/>
</dbReference>
<feature type="compositionally biased region" description="Low complexity" evidence="8">
    <location>
        <begin position="791"/>
        <end position="802"/>
    </location>
</feature>
<keyword evidence="5" id="KW-0833">Ubl conjugation pathway</keyword>
<dbReference type="InterPro" id="IPR002083">
    <property type="entry name" value="MATH/TRAF_dom"/>
</dbReference>
<dbReference type="Proteomes" id="UP001255856">
    <property type="component" value="Unassembled WGS sequence"/>
</dbReference>
<protein>
    <recommendedName>
        <fullName evidence="3">ubiquitinyl hydrolase 1</fullName>
        <ecNumber evidence="3">3.4.19.12</ecNumber>
    </recommendedName>
</protein>
<dbReference type="PROSITE" id="PS00973">
    <property type="entry name" value="USP_2"/>
    <property type="match status" value="1"/>
</dbReference>
<keyword evidence="4" id="KW-0645">Protease</keyword>
<dbReference type="InterPro" id="IPR050164">
    <property type="entry name" value="Peptidase_C19"/>
</dbReference>
<keyword evidence="6" id="KW-0378">Hydrolase</keyword>
<dbReference type="GO" id="GO:0006508">
    <property type="term" value="P:proteolysis"/>
    <property type="evidence" value="ECO:0007669"/>
    <property type="project" value="UniProtKB-KW"/>
</dbReference>
<dbReference type="PROSITE" id="PS00972">
    <property type="entry name" value="USP_1"/>
    <property type="match status" value="1"/>
</dbReference>
<dbReference type="Gene3D" id="2.60.210.10">
    <property type="entry name" value="Apoptosis, Tumor Necrosis Factor Receptor Associated Protein 2, Chain A"/>
    <property type="match status" value="1"/>
</dbReference>
<dbReference type="InterPro" id="IPR029346">
    <property type="entry name" value="USP_C"/>
</dbReference>
<feature type="domain" description="USP" evidence="10">
    <location>
        <begin position="162"/>
        <end position="482"/>
    </location>
</feature>
<dbReference type="Pfam" id="PF22486">
    <property type="entry name" value="MATH_2"/>
    <property type="match status" value="1"/>
</dbReference>
<evidence type="ECO:0000256" key="3">
    <source>
        <dbReference type="ARBA" id="ARBA00012759"/>
    </source>
</evidence>
<evidence type="ECO:0000256" key="4">
    <source>
        <dbReference type="ARBA" id="ARBA00022670"/>
    </source>
</evidence>
<dbReference type="PANTHER" id="PTHR24006">
    <property type="entry name" value="UBIQUITIN CARBOXYL-TERMINAL HYDROLASE"/>
    <property type="match status" value="1"/>
</dbReference>
<evidence type="ECO:0000256" key="2">
    <source>
        <dbReference type="ARBA" id="ARBA00009085"/>
    </source>
</evidence>
<evidence type="ECO:0000313" key="12">
    <source>
        <dbReference type="Proteomes" id="UP001255856"/>
    </source>
</evidence>
<reference evidence="11" key="1">
    <citation type="submission" date="2021-01" db="EMBL/GenBank/DDBJ databases">
        <authorList>
            <person name="Eckstrom K.M.E."/>
        </authorList>
    </citation>
    <scope>NUCLEOTIDE SEQUENCE</scope>
    <source>
        <strain evidence="11">UVCC 0001</strain>
    </source>
</reference>
<feature type="region of interest" description="Disordered" evidence="8">
    <location>
        <begin position="440"/>
        <end position="460"/>
    </location>
</feature>
<dbReference type="PANTHER" id="PTHR24006:SF644">
    <property type="entry name" value="UBIQUITIN CARBOXYL-TERMINAL HYDROLASE 7"/>
    <property type="match status" value="1"/>
</dbReference>
<dbReference type="PROSITE" id="PS50144">
    <property type="entry name" value="MATH"/>
    <property type="match status" value="1"/>
</dbReference>
<keyword evidence="7" id="KW-0788">Thiol protease</keyword>
<comment type="catalytic activity">
    <reaction evidence="1">
        <text>Thiol-dependent hydrolysis of ester, thioester, amide, peptide and isopeptide bonds formed by the C-terminal Gly of ubiquitin (a 76-residue protein attached to proteins as an intracellular targeting signal).</text>
        <dbReference type="EC" id="3.4.19.12"/>
    </reaction>
</comment>
<dbReference type="SUPFAM" id="SSF54001">
    <property type="entry name" value="Cysteine proteinases"/>
    <property type="match status" value="1"/>
</dbReference>
<dbReference type="CDD" id="cd00121">
    <property type="entry name" value="MATH"/>
    <property type="match status" value="1"/>
</dbReference>
<dbReference type="EC" id="3.4.19.12" evidence="3"/>
<evidence type="ECO:0000256" key="6">
    <source>
        <dbReference type="ARBA" id="ARBA00022801"/>
    </source>
</evidence>
<name>A0AAD9MMA5_PROWI</name>
<dbReference type="InterPro" id="IPR024729">
    <property type="entry name" value="USP7_ICP0-binding_dom"/>
</dbReference>
<proteinExistence type="inferred from homology"/>
<dbReference type="EMBL" id="JASFZW010000009">
    <property type="protein sequence ID" value="KAK2076621.1"/>
    <property type="molecule type" value="Genomic_DNA"/>
</dbReference>
<dbReference type="GO" id="GO:0031647">
    <property type="term" value="P:regulation of protein stability"/>
    <property type="evidence" value="ECO:0007669"/>
    <property type="project" value="TreeGrafter"/>
</dbReference>
<evidence type="ECO:0000313" key="11">
    <source>
        <dbReference type="EMBL" id="KAK2076621.1"/>
    </source>
</evidence>
<evidence type="ECO:0000256" key="1">
    <source>
        <dbReference type="ARBA" id="ARBA00000707"/>
    </source>
</evidence>
<accession>A0AAD9MMA5</accession>
<dbReference type="Gene3D" id="3.10.20.90">
    <property type="entry name" value="Phosphatidylinositol 3-kinase Catalytic Subunit, Chain A, domain 1"/>
    <property type="match status" value="2"/>
</dbReference>
<dbReference type="SMART" id="SM00061">
    <property type="entry name" value="MATH"/>
    <property type="match status" value="1"/>
</dbReference>
<dbReference type="GO" id="GO:0005634">
    <property type="term" value="C:nucleus"/>
    <property type="evidence" value="ECO:0007669"/>
    <property type="project" value="TreeGrafter"/>
</dbReference>
<dbReference type="Gene3D" id="3.90.70.10">
    <property type="entry name" value="Cysteine proteinases"/>
    <property type="match status" value="1"/>
</dbReference>
<evidence type="ECO:0000259" key="10">
    <source>
        <dbReference type="PROSITE" id="PS50235"/>
    </source>
</evidence>
<dbReference type="InterPro" id="IPR028889">
    <property type="entry name" value="USP"/>
</dbReference>
<feature type="region of interest" description="Disordered" evidence="8">
    <location>
        <begin position="759"/>
        <end position="820"/>
    </location>
</feature>
<evidence type="ECO:0000256" key="8">
    <source>
        <dbReference type="SAM" id="MobiDB-lite"/>
    </source>
</evidence>
<feature type="domain" description="MATH" evidence="9">
    <location>
        <begin position="19"/>
        <end position="143"/>
    </location>
</feature>
<dbReference type="AlphaFoldDB" id="A0AAD9MMA5"/>
<dbReference type="InterPro" id="IPR018200">
    <property type="entry name" value="USP_CS"/>
</dbReference>
<organism evidence="11 12">
    <name type="scientific">Prototheca wickerhamii</name>
    <dbReference type="NCBI Taxonomy" id="3111"/>
    <lineage>
        <taxon>Eukaryota</taxon>
        <taxon>Viridiplantae</taxon>
        <taxon>Chlorophyta</taxon>
        <taxon>core chlorophytes</taxon>
        <taxon>Trebouxiophyceae</taxon>
        <taxon>Chlorellales</taxon>
        <taxon>Chlorellaceae</taxon>
        <taxon>Prototheca</taxon>
    </lineage>
</organism>
<dbReference type="FunFam" id="3.90.70.10:FF:000044">
    <property type="entry name" value="Ubiquitin carboxyl-terminal hydrolase 13"/>
    <property type="match status" value="1"/>
</dbReference>
<dbReference type="GO" id="GO:0016579">
    <property type="term" value="P:protein deubiquitination"/>
    <property type="evidence" value="ECO:0007669"/>
    <property type="project" value="InterPro"/>
</dbReference>
<comment type="similarity">
    <text evidence="2">Belongs to the peptidase C19 family.</text>
</comment>
<dbReference type="GO" id="GO:0005829">
    <property type="term" value="C:cytosol"/>
    <property type="evidence" value="ECO:0007669"/>
    <property type="project" value="TreeGrafter"/>
</dbReference>